<dbReference type="InterPro" id="IPR027417">
    <property type="entry name" value="P-loop_NTPase"/>
</dbReference>
<dbReference type="GO" id="GO:0003677">
    <property type="term" value="F:DNA binding"/>
    <property type="evidence" value="ECO:0007669"/>
    <property type="project" value="UniProtKB-KW"/>
</dbReference>
<evidence type="ECO:0000259" key="6">
    <source>
        <dbReference type="PROSITE" id="PS51192"/>
    </source>
</evidence>
<dbReference type="SMART" id="SM00490">
    <property type="entry name" value="HELICc"/>
    <property type="match status" value="1"/>
</dbReference>
<dbReference type="InterPro" id="IPR011545">
    <property type="entry name" value="DEAD/DEAH_box_helicase_dom"/>
</dbReference>
<proteinExistence type="predicted"/>
<dbReference type="PROSITE" id="PS00690">
    <property type="entry name" value="DEAH_ATP_HELICASE"/>
    <property type="match status" value="1"/>
</dbReference>
<evidence type="ECO:0000313" key="8">
    <source>
        <dbReference type="EMBL" id="PWG00799.1"/>
    </source>
</evidence>
<keyword evidence="1" id="KW-0547">Nucleotide-binding</keyword>
<dbReference type="SMART" id="SM00487">
    <property type="entry name" value="DEXDc"/>
    <property type="match status" value="1"/>
</dbReference>
<dbReference type="GO" id="GO:0005737">
    <property type="term" value="C:cytoplasm"/>
    <property type="evidence" value="ECO:0007669"/>
    <property type="project" value="TreeGrafter"/>
</dbReference>
<dbReference type="GO" id="GO:0030894">
    <property type="term" value="C:replisome"/>
    <property type="evidence" value="ECO:0007669"/>
    <property type="project" value="TreeGrafter"/>
</dbReference>
<dbReference type="NCBIfam" id="TIGR00614">
    <property type="entry name" value="recQ_fam"/>
    <property type="match status" value="1"/>
</dbReference>
<dbReference type="GO" id="GO:0009378">
    <property type="term" value="F:four-way junction helicase activity"/>
    <property type="evidence" value="ECO:0007669"/>
    <property type="project" value="TreeGrafter"/>
</dbReference>
<dbReference type="Gene3D" id="3.40.50.300">
    <property type="entry name" value="P-loop containing nucleotide triphosphate hydrolases"/>
    <property type="match status" value="2"/>
</dbReference>
<dbReference type="InterPro" id="IPR002464">
    <property type="entry name" value="DNA/RNA_helicase_DEAH_CS"/>
</dbReference>
<dbReference type="InterPro" id="IPR001650">
    <property type="entry name" value="Helicase_C-like"/>
</dbReference>
<evidence type="ECO:0000256" key="4">
    <source>
        <dbReference type="ARBA" id="ARBA00022840"/>
    </source>
</evidence>
<evidence type="ECO:0000256" key="3">
    <source>
        <dbReference type="ARBA" id="ARBA00022806"/>
    </source>
</evidence>
<dbReference type="EMBL" id="QCXQ01000001">
    <property type="protein sequence ID" value="PWG00799.1"/>
    <property type="molecule type" value="Genomic_DNA"/>
</dbReference>
<evidence type="ECO:0000313" key="9">
    <source>
        <dbReference type="Proteomes" id="UP000245080"/>
    </source>
</evidence>
<keyword evidence="4" id="KW-0067">ATP-binding</keyword>
<keyword evidence="5" id="KW-0238">DNA-binding</keyword>
<dbReference type="Proteomes" id="UP000245080">
    <property type="component" value="Unassembled WGS sequence"/>
</dbReference>
<gene>
    <name evidence="8" type="ORF">DCM90_01075</name>
</gene>
<evidence type="ECO:0000256" key="2">
    <source>
        <dbReference type="ARBA" id="ARBA00022801"/>
    </source>
</evidence>
<dbReference type="GO" id="GO:0043590">
    <property type="term" value="C:bacterial nucleoid"/>
    <property type="evidence" value="ECO:0007669"/>
    <property type="project" value="TreeGrafter"/>
</dbReference>
<name>A0A2V1N0M5_9LACO</name>
<dbReference type="PROSITE" id="PS51194">
    <property type="entry name" value="HELICASE_CTER"/>
    <property type="match status" value="1"/>
</dbReference>
<dbReference type="InterPro" id="IPR004589">
    <property type="entry name" value="DNA_helicase_ATP-dep_RecQ"/>
</dbReference>
<dbReference type="SUPFAM" id="SSF52540">
    <property type="entry name" value="P-loop containing nucleoside triphosphate hydrolases"/>
    <property type="match status" value="1"/>
</dbReference>
<dbReference type="GO" id="GO:0016787">
    <property type="term" value="F:hydrolase activity"/>
    <property type="evidence" value="ECO:0007669"/>
    <property type="project" value="UniProtKB-KW"/>
</dbReference>
<organism evidence="8 9">
    <name type="scientific">Levilactobacillus bambusae</name>
    <dbReference type="NCBI Taxonomy" id="2024736"/>
    <lineage>
        <taxon>Bacteria</taxon>
        <taxon>Bacillati</taxon>
        <taxon>Bacillota</taxon>
        <taxon>Bacilli</taxon>
        <taxon>Lactobacillales</taxon>
        <taxon>Lactobacillaceae</taxon>
        <taxon>Levilactobacillus</taxon>
    </lineage>
</organism>
<dbReference type="PROSITE" id="PS51192">
    <property type="entry name" value="HELICASE_ATP_BIND_1"/>
    <property type="match status" value="1"/>
</dbReference>
<dbReference type="AlphaFoldDB" id="A0A2V1N0M5"/>
<dbReference type="PANTHER" id="PTHR13710">
    <property type="entry name" value="DNA HELICASE RECQ FAMILY MEMBER"/>
    <property type="match status" value="1"/>
</dbReference>
<evidence type="ECO:0000256" key="1">
    <source>
        <dbReference type="ARBA" id="ARBA00022741"/>
    </source>
</evidence>
<reference evidence="8 9" key="1">
    <citation type="journal article" date="2018" name="Int. J. Syst. Evol. Microbiol.">
        <title>Lactobacillus bambusae sp. nov., isolated from a traditional fermented Ma-bamboo shoots of Taiwan.</title>
        <authorList>
            <person name="Wang L.-T."/>
        </authorList>
    </citation>
    <scope>NUCLEOTIDE SEQUENCE [LARGE SCALE GENOMIC DNA]</scope>
    <source>
        <strain evidence="8 9">BS-W1</strain>
    </source>
</reference>
<dbReference type="GO" id="GO:0006310">
    <property type="term" value="P:DNA recombination"/>
    <property type="evidence" value="ECO:0007669"/>
    <property type="project" value="InterPro"/>
</dbReference>
<dbReference type="OrthoDB" id="9763310at2"/>
<dbReference type="Pfam" id="PF00270">
    <property type="entry name" value="DEAD"/>
    <property type="match status" value="1"/>
</dbReference>
<dbReference type="GO" id="GO:0005524">
    <property type="term" value="F:ATP binding"/>
    <property type="evidence" value="ECO:0007669"/>
    <property type="project" value="UniProtKB-KW"/>
</dbReference>
<comment type="caution">
    <text evidence="8">The sequence shown here is derived from an EMBL/GenBank/DDBJ whole genome shotgun (WGS) entry which is preliminary data.</text>
</comment>
<dbReference type="CDD" id="cd17920">
    <property type="entry name" value="DEXHc_RecQ"/>
    <property type="match status" value="1"/>
</dbReference>
<accession>A0A2V1N0M5</accession>
<keyword evidence="2" id="KW-0378">Hydrolase</keyword>
<dbReference type="Pfam" id="PF00271">
    <property type="entry name" value="Helicase_C"/>
    <property type="match status" value="1"/>
</dbReference>
<dbReference type="GO" id="GO:0043138">
    <property type="term" value="F:3'-5' DNA helicase activity"/>
    <property type="evidence" value="ECO:0007669"/>
    <property type="project" value="TreeGrafter"/>
</dbReference>
<dbReference type="GO" id="GO:0006281">
    <property type="term" value="P:DNA repair"/>
    <property type="evidence" value="ECO:0007669"/>
    <property type="project" value="TreeGrafter"/>
</dbReference>
<protein>
    <submittedName>
        <fullName evidence="8">ATP-dependent DNA helicase RecQ</fullName>
    </submittedName>
</protein>
<dbReference type="InterPro" id="IPR014001">
    <property type="entry name" value="Helicase_ATP-bd"/>
</dbReference>
<evidence type="ECO:0000256" key="5">
    <source>
        <dbReference type="ARBA" id="ARBA00023125"/>
    </source>
</evidence>
<evidence type="ECO:0000259" key="7">
    <source>
        <dbReference type="PROSITE" id="PS51194"/>
    </source>
</evidence>
<keyword evidence="9" id="KW-1185">Reference proteome</keyword>
<sequence length="484" mass="54553">MEDEGNMSEQLESQLYEALDREFGFKTFRTGQLESLASLMQGRDTLAVLPTGAGKTLIYELYATIKSGTVLVISPLLSLMQDQVGRLQAAGRRKTVALTSLTDLAERRSQIQRLDQYRIVFLSPEMLVRTEIQERLRQMNISLFVVDEAHCITQWGPDFRPEYLLLGQARKMLNQPLTLMLTATASSKTQEQIIQRLGVPNANRIMTSVNRANIFLAVETVSSDREKGQRLADLVRSLPKPGVVYFSSKRAANQVAANLNELENVEASPYHADLDGEQRYKIQQQFMAGQLNVICATSAFGMGIDKADIRFVIHYHLPTDLENYSQEIGRAGRDGQPSLAILLYQPGDEQFAWSLSQASIPDEALIQRFYQHPSQFHGQDEQVDLLKFYQAHGVNELAAQQLFSDRMKARRTAIQEMMTFVTTQGCRREILLQKFQPAPYPTHNAECCNGEDTPVPTLLGSQTEQKPTQTVKGNWQSRLASLFL</sequence>
<feature type="domain" description="Helicase ATP-binding" evidence="6">
    <location>
        <begin position="36"/>
        <end position="203"/>
    </location>
</feature>
<dbReference type="PANTHER" id="PTHR13710:SF84">
    <property type="entry name" value="ATP-DEPENDENT DNA HELICASE RECS-RELATED"/>
    <property type="match status" value="1"/>
</dbReference>
<feature type="domain" description="Helicase C-terminal" evidence="7">
    <location>
        <begin position="230"/>
        <end position="382"/>
    </location>
</feature>
<keyword evidence="3 8" id="KW-0347">Helicase</keyword>